<protein>
    <submittedName>
        <fullName evidence="1">Uncharacterized protein</fullName>
    </submittedName>
</protein>
<gene>
    <name evidence="1" type="ORF">GIB67_009910</name>
</gene>
<reference evidence="1 2" key="1">
    <citation type="journal article" date="2020" name="IScience">
        <title>Genome Sequencing of the Endangered Kingdonia uniflora (Circaeasteraceae, Ranunculales) Reveals Potential Mechanisms of Evolutionary Specialization.</title>
        <authorList>
            <person name="Sun Y."/>
            <person name="Deng T."/>
            <person name="Zhang A."/>
            <person name="Moore M.J."/>
            <person name="Landis J.B."/>
            <person name="Lin N."/>
            <person name="Zhang H."/>
            <person name="Zhang X."/>
            <person name="Huang J."/>
            <person name="Zhang X."/>
            <person name="Sun H."/>
            <person name="Wang H."/>
        </authorList>
    </citation>
    <scope>NUCLEOTIDE SEQUENCE [LARGE SCALE GENOMIC DNA]</scope>
    <source>
        <strain evidence="1">TB1705</strain>
        <tissue evidence="1">Leaf</tissue>
    </source>
</reference>
<proteinExistence type="predicted"/>
<name>A0A7J7L4F0_9MAGN</name>
<feature type="non-terminal residue" evidence="1">
    <location>
        <position position="60"/>
    </location>
</feature>
<sequence>LISHCRESRRNAFPHELRTTWKQLLIGHTLNSKTKNKYITERERKRDLHGLGVLATGRFH</sequence>
<dbReference type="AlphaFoldDB" id="A0A7J7L4F0"/>
<dbReference type="EMBL" id="JACGCM010002657">
    <property type="protein sequence ID" value="KAF6137434.1"/>
    <property type="molecule type" value="Genomic_DNA"/>
</dbReference>
<organism evidence="1 2">
    <name type="scientific">Kingdonia uniflora</name>
    <dbReference type="NCBI Taxonomy" id="39325"/>
    <lineage>
        <taxon>Eukaryota</taxon>
        <taxon>Viridiplantae</taxon>
        <taxon>Streptophyta</taxon>
        <taxon>Embryophyta</taxon>
        <taxon>Tracheophyta</taxon>
        <taxon>Spermatophyta</taxon>
        <taxon>Magnoliopsida</taxon>
        <taxon>Ranunculales</taxon>
        <taxon>Circaeasteraceae</taxon>
        <taxon>Kingdonia</taxon>
    </lineage>
</organism>
<evidence type="ECO:0000313" key="2">
    <source>
        <dbReference type="Proteomes" id="UP000541444"/>
    </source>
</evidence>
<evidence type="ECO:0000313" key="1">
    <source>
        <dbReference type="EMBL" id="KAF6137434.1"/>
    </source>
</evidence>
<comment type="caution">
    <text evidence="1">The sequence shown here is derived from an EMBL/GenBank/DDBJ whole genome shotgun (WGS) entry which is preliminary data.</text>
</comment>
<keyword evidence="2" id="KW-1185">Reference proteome</keyword>
<dbReference type="Proteomes" id="UP000541444">
    <property type="component" value="Unassembled WGS sequence"/>
</dbReference>
<accession>A0A7J7L4F0</accession>